<dbReference type="EMBL" id="CM042881">
    <property type="protein sequence ID" value="KAI4385506.1"/>
    <property type="molecule type" value="Genomic_DNA"/>
</dbReference>
<keyword evidence="2" id="KW-1185">Reference proteome</keyword>
<dbReference type="Proteomes" id="UP001057402">
    <property type="component" value="Chromosome 2"/>
</dbReference>
<organism evidence="1 2">
    <name type="scientific">Melastoma candidum</name>
    <dbReference type="NCBI Taxonomy" id="119954"/>
    <lineage>
        <taxon>Eukaryota</taxon>
        <taxon>Viridiplantae</taxon>
        <taxon>Streptophyta</taxon>
        <taxon>Embryophyta</taxon>
        <taxon>Tracheophyta</taxon>
        <taxon>Spermatophyta</taxon>
        <taxon>Magnoliopsida</taxon>
        <taxon>eudicotyledons</taxon>
        <taxon>Gunneridae</taxon>
        <taxon>Pentapetalae</taxon>
        <taxon>rosids</taxon>
        <taxon>malvids</taxon>
        <taxon>Myrtales</taxon>
        <taxon>Melastomataceae</taxon>
        <taxon>Melastomatoideae</taxon>
        <taxon>Melastomateae</taxon>
        <taxon>Melastoma</taxon>
    </lineage>
</organism>
<gene>
    <name evidence="1" type="ORF">MLD38_003524</name>
</gene>
<evidence type="ECO:0000313" key="1">
    <source>
        <dbReference type="EMBL" id="KAI4385506.1"/>
    </source>
</evidence>
<sequence>MKKLSGDKNGMEEGSDVVSSSRSEGRSVGEEEEEEEVAADARMASKKKRAEKRAGAVKEGEVLSLKKAKQPSGDANVSHPQVVLCLSKIPMTSRRTRKREKTEGDRDKVPTSSVEEGGGVKNPKQGDGDRGSGLKNRQVNGEKADTKDTRSCRLPLNRVRTMVRSDDPNIRVTNESYFLICKATEYFIEQLCDDAFSLAASHGLKKLLKYDHLASLVYNMDRYDFLSDYVPLKIKAKDALPNTKAPEEARQA</sequence>
<proteinExistence type="predicted"/>
<reference evidence="2" key="1">
    <citation type="journal article" date="2023" name="Front. Plant Sci.">
        <title>Chromosomal-level genome assembly of Melastoma candidum provides insights into trichome evolution.</title>
        <authorList>
            <person name="Zhong Y."/>
            <person name="Wu W."/>
            <person name="Sun C."/>
            <person name="Zou P."/>
            <person name="Liu Y."/>
            <person name="Dai S."/>
            <person name="Zhou R."/>
        </authorList>
    </citation>
    <scope>NUCLEOTIDE SEQUENCE [LARGE SCALE GENOMIC DNA]</scope>
</reference>
<evidence type="ECO:0000313" key="2">
    <source>
        <dbReference type="Proteomes" id="UP001057402"/>
    </source>
</evidence>
<accession>A0ACB9S611</accession>
<name>A0ACB9S611_9MYRT</name>
<comment type="caution">
    <text evidence="1">The sequence shown here is derived from an EMBL/GenBank/DDBJ whole genome shotgun (WGS) entry which is preliminary data.</text>
</comment>
<protein>
    <submittedName>
        <fullName evidence="1">Uncharacterized protein</fullName>
    </submittedName>
</protein>